<protein>
    <submittedName>
        <fullName evidence="1">Broad specificity phosphatase PhoE</fullName>
    </submittedName>
</protein>
<dbReference type="Pfam" id="PF00300">
    <property type="entry name" value="His_Phos_1"/>
    <property type="match status" value="1"/>
</dbReference>
<dbReference type="SUPFAM" id="SSF53254">
    <property type="entry name" value="Phosphoglycerate mutase-like"/>
    <property type="match status" value="1"/>
</dbReference>
<keyword evidence="2" id="KW-1185">Reference proteome</keyword>
<dbReference type="InterPro" id="IPR029033">
    <property type="entry name" value="His_PPase_superfam"/>
</dbReference>
<evidence type="ECO:0000313" key="1">
    <source>
        <dbReference type="EMBL" id="SDL57878.1"/>
    </source>
</evidence>
<reference evidence="1 2" key="1">
    <citation type="submission" date="2016-10" db="EMBL/GenBank/DDBJ databases">
        <authorList>
            <person name="de Groot N.N."/>
        </authorList>
    </citation>
    <scope>NUCLEOTIDE SEQUENCE [LARGE SCALE GENOMIC DNA]</scope>
    <source>
        <strain evidence="1 2">CGMCC 4.6533</strain>
    </source>
</reference>
<dbReference type="PANTHER" id="PTHR48100">
    <property type="entry name" value="BROAD-SPECIFICITY PHOSPHATASE YOR283W-RELATED"/>
    <property type="match status" value="1"/>
</dbReference>
<organism evidence="1 2">
    <name type="scientific">Nonomuraea jiangxiensis</name>
    <dbReference type="NCBI Taxonomy" id="633440"/>
    <lineage>
        <taxon>Bacteria</taxon>
        <taxon>Bacillati</taxon>
        <taxon>Actinomycetota</taxon>
        <taxon>Actinomycetes</taxon>
        <taxon>Streptosporangiales</taxon>
        <taxon>Streptosporangiaceae</taxon>
        <taxon>Nonomuraea</taxon>
    </lineage>
</organism>
<gene>
    <name evidence="1" type="ORF">SAMN05421869_127123</name>
</gene>
<name>A0A1G9L7C1_9ACTN</name>
<dbReference type="EMBL" id="FNDJ01000027">
    <property type="protein sequence ID" value="SDL57878.1"/>
    <property type="molecule type" value="Genomic_DNA"/>
</dbReference>
<dbReference type="STRING" id="633440.SAMN05421869_127123"/>
<dbReference type="Proteomes" id="UP000199202">
    <property type="component" value="Unassembled WGS sequence"/>
</dbReference>
<dbReference type="PANTHER" id="PTHR48100:SF51">
    <property type="entry name" value="PHOSPHOGLYCERATE MUTASE"/>
    <property type="match status" value="1"/>
</dbReference>
<dbReference type="SMART" id="SM00855">
    <property type="entry name" value="PGAM"/>
    <property type="match status" value="1"/>
</dbReference>
<dbReference type="CDD" id="cd07067">
    <property type="entry name" value="HP_PGM_like"/>
    <property type="match status" value="1"/>
</dbReference>
<evidence type="ECO:0000313" key="2">
    <source>
        <dbReference type="Proteomes" id="UP000199202"/>
    </source>
</evidence>
<dbReference type="InterPro" id="IPR050275">
    <property type="entry name" value="PGM_Phosphatase"/>
</dbReference>
<dbReference type="GO" id="GO:0005737">
    <property type="term" value="C:cytoplasm"/>
    <property type="evidence" value="ECO:0007669"/>
    <property type="project" value="TreeGrafter"/>
</dbReference>
<sequence>MIHPLAQRAPATRPAGATRLCHTMAETTVVHLLRHGEVHNPAGILYGRLPGYHLSETGQLMAETVAKAVGGRDIVALYSSPLERALETAAPLSDKLGIEVVRDARLIEAGNLLEGSTVGQGYGLLRNPRNYRYFWNPLRPSWGEPYPVIVRRMRSVIDEARQAARGHETVLVSHQLPIWAIRCAAEGRRLWHDPRRRQCSLASITTLTFDGDRLVSIGYSEPAGSLRAGPSIPGA</sequence>
<accession>A0A1G9L7C1</accession>
<dbReference type="InterPro" id="IPR013078">
    <property type="entry name" value="His_Pase_superF_clade-1"/>
</dbReference>
<proteinExistence type="predicted"/>
<dbReference type="AlphaFoldDB" id="A0A1G9L7C1"/>
<dbReference type="Gene3D" id="3.40.50.1240">
    <property type="entry name" value="Phosphoglycerate mutase-like"/>
    <property type="match status" value="1"/>
</dbReference>
<dbReference type="GO" id="GO:0016791">
    <property type="term" value="F:phosphatase activity"/>
    <property type="evidence" value="ECO:0007669"/>
    <property type="project" value="TreeGrafter"/>
</dbReference>